<dbReference type="RefSeq" id="WP_126615479.1">
    <property type="nucleotide sequence ID" value="NZ_CP034562.1"/>
</dbReference>
<dbReference type="InterPro" id="IPR051401">
    <property type="entry name" value="GtrA_CellWall_Glycosyl"/>
</dbReference>
<dbReference type="EMBL" id="CP034562">
    <property type="protein sequence ID" value="AZQ63209.1"/>
    <property type="molecule type" value="Genomic_DNA"/>
</dbReference>
<dbReference type="Proteomes" id="UP000267268">
    <property type="component" value="Chromosome 1"/>
</dbReference>
<evidence type="ECO:0000313" key="9">
    <source>
        <dbReference type="Proteomes" id="UP000267268"/>
    </source>
</evidence>
<dbReference type="InterPro" id="IPR007267">
    <property type="entry name" value="GtrA_DPMS_TM"/>
</dbReference>
<feature type="transmembrane region" description="Helical" evidence="6">
    <location>
        <begin position="77"/>
        <end position="96"/>
    </location>
</feature>
<dbReference type="KEGG" id="fll:EI427_13450"/>
<feature type="domain" description="GtrA/DPMS transmembrane" evidence="7">
    <location>
        <begin position="12"/>
        <end position="127"/>
    </location>
</feature>
<keyword evidence="9" id="KW-1185">Reference proteome</keyword>
<dbReference type="GO" id="GO:0000271">
    <property type="term" value="P:polysaccharide biosynthetic process"/>
    <property type="evidence" value="ECO:0007669"/>
    <property type="project" value="InterPro"/>
</dbReference>
<evidence type="ECO:0000256" key="2">
    <source>
        <dbReference type="ARBA" id="ARBA00009399"/>
    </source>
</evidence>
<dbReference type="AlphaFoldDB" id="A0A3Q9FS24"/>
<dbReference type="PANTHER" id="PTHR38459:SF1">
    <property type="entry name" value="PROPHAGE BACTOPRENOL-LINKED GLUCOSE TRANSLOCASE HOMOLOG"/>
    <property type="match status" value="1"/>
</dbReference>
<organism evidence="8 9">
    <name type="scientific">Flammeovirga pectinis</name>
    <dbReference type="NCBI Taxonomy" id="2494373"/>
    <lineage>
        <taxon>Bacteria</taxon>
        <taxon>Pseudomonadati</taxon>
        <taxon>Bacteroidota</taxon>
        <taxon>Cytophagia</taxon>
        <taxon>Cytophagales</taxon>
        <taxon>Flammeovirgaceae</taxon>
        <taxon>Flammeovirga</taxon>
    </lineage>
</organism>
<dbReference type="Pfam" id="PF04138">
    <property type="entry name" value="GtrA_DPMS_TM"/>
    <property type="match status" value="1"/>
</dbReference>
<feature type="transmembrane region" description="Helical" evidence="6">
    <location>
        <begin position="40"/>
        <end position="57"/>
    </location>
</feature>
<evidence type="ECO:0000313" key="8">
    <source>
        <dbReference type="EMBL" id="AZQ63209.1"/>
    </source>
</evidence>
<evidence type="ECO:0000256" key="5">
    <source>
        <dbReference type="ARBA" id="ARBA00023136"/>
    </source>
</evidence>
<accession>A0A3Q9FS24</accession>
<proteinExistence type="inferred from homology"/>
<reference evidence="8 9" key="1">
    <citation type="submission" date="2018-12" db="EMBL/GenBank/DDBJ databases">
        <title>Flammeovirga pectinis sp. nov., isolated from the gut of the Korean scallop, Patinopecten yessoensis.</title>
        <authorList>
            <person name="Bae J.-W."/>
            <person name="Jeong Y.-S."/>
            <person name="Kang W."/>
        </authorList>
    </citation>
    <scope>NUCLEOTIDE SEQUENCE [LARGE SCALE GENOMIC DNA]</scope>
    <source>
        <strain evidence="8 9">L12M1</strain>
    </source>
</reference>
<dbReference type="GO" id="GO:0005886">
    <property type="term" value="C:plasma membrane"/>
    <property type="evidence" value="ECO:0007669"/>
    <property type="project" value="TreeGrafter"/>
</dbReference>
<keyword evidence="4 6" id="KW-1133">Transmembrane helix</keyword>
<protein>
    <submittedName>
        <fullName evidence="8">GtrA family protein</fullName>
    </submittedName>
</protein>
<gene>
    <name evidence="8" type="ORF">EI427_13450</name>
</gene>
<dbReference type="OrthoDB" id="9812049at2"/>
<evidence type="ECO:0000259" key="7">
    <source>
        <dbReference type="Pfam" id="PF04138"/>
    </source>
</evidence>
<keyword evidence="5 6" id="KW-0472">Membrane</keyword>
<evidence type="ECO:0000256" key="1">
    <source>
        <dbReference type="ARBA" id="ARBA00004141"/>
    </source>
</evidence>
<keyword evidence="3 6" id="KW-0812">Transmembrane</keyword>
<feature type="transmembrane region" description="Helical" evidence="6">
    <location>
        <begin position="108"/>
        <end position="128"/>
    </location>
</feature>
<comment type="subcellular location">
    <subcellularLocation>
        <location evidence="1">Membrane</location>
        <topology evidence="1">Multi-pass membrane protein</topology>
    </subcellularLocation>
</comment>
<evidence type="ECO:0000256" key="6">
    <source>
        <dbReference type="SAM" id="Phobius"/>
    </source>
</evidence>
<feature type="transmembrane region" description="Helical" evidence="6">
    <location>
        <begin position="6"/>
        <end position="31"/>
    </location>
</feature>
<evidence type="ECO:0000256" key="3">
    <source>
        <dbReference type="ARBA" id="ARBA00022692"/>
    </source>
</evidence>
<sequence length="129" mass="14886">MNWEALFWKFLKFGVVGFSGTFIDFGVTYLIKEKLKGHKYLANSTGFVLAATSNYILNRIWTFQSHDSNVSIQFIKFFSVSIIGLAFSNAIIWLLHEKFKLNFYISKVLAIGVVMIWNFFGNLIFTFGE</sequence>
<dbReference type="PANTHER" id="PTHR38459">
    <property type="entry name" value="PROPHAGE BACTOPRENOL-LINKED GLUCOSE TRANSLOCASE HOMOLOG"/>
    <property type="match status" value="1"/>
</dbReference>
<evidence type="ECO:0000256" key="4">
    <source>
        <dbReference type="ARBA" id="ARBA00022989"/>
    </source>
</evidence>
<comment type="similarity">
    <text evidence="2">Belongs to the GtrA family.</text>
</comment>
<name>A0A3Q9FS24_9BACT</name>